<reference evidence="2" key="1">
    <citation type="submission" date="2021-02" db="EMBL/GenBank/DDBJ databases">
        <authorList>
            <person name="Dougan E. K."/>
            <person name="Rhodes N."/>
            <person name="Thang M."/>
            <person name="Chan C."/>
        </authorList>
    </citation>
    <scope>NUCLEOTIDE SEQUENCE</scope>
</reference>
<keyword evidence="1" id="KW-0472">Membrane</keyword>
<evidence type="ECO:0000256" key="1">
    <source>
        <dbReference type="SAM" id="Phobius"/>
    </source>
</evidence>
<gene>
    <name evidence="2" type="ORF">SNAT2548_LOCUS21058</name>
</gene>
<proteinExistence type="predicted"/>
<name>A0A812QJP4_9DINO</name>
<evidence type="ECO:0000313" key="3">
    <source>
        <dbReference type="Proteomes" id="UP000604046"/>
    </source>
</evidence>
<dbReference type="EMBL" id="CAJNDS010002234">
    <property type="protein sequence ID" value="CAE7386099.1"/>
    <property type="molecule type" value="Genomic_DNA"/>
</dbReference>
<dbReference type="OrthoDB" id="10446889at2759"/>
<protein>
    <recommendedName>
        <fullName evidence="4">Acyltransferase 3 domain-containing protein</fullName>
    </recommendedName>
</protein>
<feature type="transmembrane region" description="Helical" evidence="1">
    <location>
        <begin position="134"/>
        <end position="154"/>
    </location>
</feature>
<feature type="transmembrane region" description="Helical" evidence="1">
    <location>
        <begin position="166"/>
        <end position="189"/>
    </location>
</feature>
<comment type="caution">
    <text evidence="2">The sequence shown here is derived from an EMBL/GenBank/DDBJ whole genome shotgun (WGS) entry which is preliminary data.</text>
</comment>
<evidence type="ECO:0000313" key="2">
    <source>
        <dbReference type="EMBL" id="CAE7386099.1"/>
    </source>
</evidence>
<evidence type="ECO:0008006" key="4">
    <source>
        <dbReference type="Google" id="ProtNLM"/>
    </source>
</evidence>
<dbReference type="Proteomes" id="UP000604046">
    <property type="component" value="Unassembled WGS sequence"/>
</dbReference>
<accession>A0A812QJP4</accession>
<sequence>MITMFTVRWPKALQIALGIGSGLLGVYWPPASPNPWEAGTFAYQRALCLFPFYLMGQHLDISGFVQAVPAPSSARILTVWTAMMSLLYLENQPDVWKSVTFGVFEVLETDTAPFLRYPSAPGCAEDYKLLWARYFAAVAYRTFSLLVFLLFGVPRGKTWFTEAGSMTMYAYLLHAPFVRGAAMALSYLASFDIRLFGWPPLVEFAGFMALACALNLYFVGLVYALTSQPVRSVFGIFIEPTWLLRLADQMSLSPPSKKEAD</sequence>
<feature type="transmembrane region" description="Helical" evidence="1">
    <location>
        <begin position="201"/>
        <end position="225"/>
    </location>
</feature>
<dbReference type="AlphaFoldDB" id="A0A812QJP4"/>
<feature type="transmembrane region" description="Helical" evidence="1">
    <location>
        <begin position="12"/>
        <end position="30"/>
    </location>
</feature>
<keyword evidence="3" id="KW-1185">Reference proteome</keyword>
<keyword evidence="1" id="KW-1133">Transmembrane helix</keyword>
<keyword evidence="1" id="KW-0812">Transmembrane</keyword>
<organism evidence="2 3">
    <name type="scientific">Symbiodinium natans</name>
    <dbReference type="NCBI Taxonomy" id="878477"/>
    <lineage>
        <taxon>Eukaryota</taxon>
        <taxon>Sar</taxon>
        <taxon>Alveolata</taxon>
        <taxon>Dinophyceae</taxon>
        <taxon>Suessiales</taxon>
        <taxon>Symbiodiniaceae</taxon>
        <taxon>Symbiodinium</taxon>
    </lineage>
</organism>